<keyword evidence="1" id="KW-0472">Membrane</keyword>
<dbReference type="PANTHER" id="PTHR33121">
    <property type="entry name" value="CYCLIC DI-GMP PHOSPHODIESTERASE PDEF"/>
    <property type="match status" value="1"/>
</dbReference>
<feature type="transmembrane region" description="Helical" evidence="1">
    <location>
        <begin position="160"/>
        <end position="180"/>
    </location>
</feature>
<dbReference type="SUPFAM" id="SSF141868">
    <property type="entry name" value="EAL domain-like"/>
    <property type="match status" value="1"/>
</dbReference>
<organism evidence="3 4">
    <name type="scientific">Dokdonella fugitiva</name>
    <dbReference type="NCBI Taxonomy" id="328517"/>
    <lineage>
        <taxon>Bacteria</taxon>
        <taxon>Pseudomonadati</taxon>
        <taxon>Pseudomonadota</taxon>
        <taxon>Gammaproteobacteria</taxon>
        <taxon>Lysobacterales</taxon>
        <taxon>Rhodanobacteraceae</taxon>
        <taxon>Dokdonella</taxon>
    </lineage>
</organism>
<feature type="transmembrane region" description="Helical" evidence="1">
    <location>
        <begin position="58"/>
        <end position="76"/>
    </location>
</feature>
<dbReference type="Pfam" id="PF00563">
    <property type="entry name" value="EAL"/>
    <property type="match status" value="1"/>
</dbReference>
<protein>
    <submittedName>
        <fullName evidence="3">EAL domain-containing protein (Putative c-di-GMP-specific phosphodiesterase class I)</fullName>
    </submittedName>
</protein>
<dbReference type="InterPro" id="IPR050706">
    <property type="entry name" value="Cyclic-di-GMP_PDE-like"/>
</dbReference>
<dbReference type="PANTHER" id="PTHR33121:SF23">
    <property type="entry name" value="CYCLIC DI-GMP PHOSPHODIESTERASE PDEB"/>
    <property type="match status" value="1"/>
</dbReference>
<feature type="transmembrane region" description="Helical" evidence="1">
    <location>
        <begin position="192"/>
        <end position="211"/>
    </location>
</feature>
<dbReference type="SMART" id="SM00052">
    <property type="entry name" value="EAL"/>
    <property type="match status" value="1"/>
</dbReference>
<dbReference type="PROSITE" id="PS50883">
    <property type="entry name" value="EAL"/>
    <property type="match status" value="1"/>
</dbReference>
<dbReference type="GO" id="GO:0071111">
    <property type="term" value="F:cyclic-guanylate-specific phosphodiesterase activity"/>
    <property type="evidence" value="ECO:0007669"/>
    <property type="project" value="InterPro"/>
</dbReference>
<evidence type="ECO:0000313" key="4">
    <source>
        <dbReference type="Proteomes" id="UP000550401"/>
    </source>
</evidence>
<evidence type="ECO:0000313" key="3">
    <source>
        <dbReference type="EMBL" id="MBA8888800.1"/>
    </source>
</evidence>
<dbReference type="InterPro" id="IPR035919">
    <property type="entry name" value="EAL_sf"/>
</dbReference>
<feature type="transmembrane region" description="Helical" evidence="1">
    <location>
        <begin position="124"/>
        <end position="144"/>
    </location>
</feature>
<keyword evidence="1" id="KW-1133">Transmembrane helix</keyword>
<dbReference type="InterPro" id="IPR001633">
    <property type="entry name" value="EAL_dom"/>
</dbReference>
<dbReference type="AlphaFoldDB" id="A0A839F6V8"/>
<dbReference type="Gene3D" id="3.20.20.450">
    <property type="entry name" value="EAL domain"/>
    <property type="match status" value="1"/>
</dbReference>
<accession>A0A839F6V8</accession>
<proteinExistence type="predicted"/>
<dbReference type="Proteomes" id="UP000550401">
    <property type="component" value="Unassembled WGS sequence"/>
</dbReference>
<comment type="caution">
    <text evidence="3">The sequence shown here is derived from an EMBL/GenBank/DDBJ whole genome shotgun (WGS) entry which is preliminary data.</text>
</comment>
<dbReference type="CDD" id="cd01948">
    <property type="entry name" value="EAL"/>
    <property type="match status" value="1"/>
</dbReference>
<dbReference type="RefSeq" id="WP_182531849.1">
    <property type="nucleotide sequence ID" value="NZ_JACGXL010000005.1"/>
</dbReference>
<feature type="transmembrane region" description="Helical" evidence="1">
    <location>
        <begin position="223"/>
        <end position="243"/>
    </location>
</feature>
<feature type="transmembrane region" description="Helical" evidence="1">
    <location>
        <begin position="250"/>
        <end position="268"/>
    </location>
</feature>
<feature type="transmembrane region" description="Helical" evidence="1">
    <location>
        <begin position="280"/>
        <end position="303"/>
    </location>
</feature>
<feature type="domain" description="EAL" evidence="2">
    <location>
        <begin position="480"/>
        <end position="737"/>
    </location>
</feature>
<gene>
    <name evidence="3" type="ORF">FHW12_003036</name>
</gene>
<dbReference type="EMBL" id="JACGXL010000005">
    <property type="protein sequence ID" value="MBA8888800.1"/>
    <property type="molecule type" value="Genomic_DNA"/>
</dbReference>
<sequence length="743" mass="80212">MGREWRRKGILALVCTALFWVDVPYRATFFDIPAQGSLAHLHAGWLFAVAMLYRDRASLAVCVVVAFASWASRVALFEGGGALVYAGGALSYALTYAGLRAAARWLAPSARQPFVFAARDLPGFALVGMLAYPIAVALFAGLYIEPYAGPIVAANEAAQVLFAKLFGVLIVSLPVIVFATHTTGGRSAGEDAVRVPWTLLLVGIGVPALALRVAPIDSAAVDAVLTAFTDYRLLVAALLVLAAKRCSLRFSMTALVLAEFLFVCALARNAGPKTLLDTALLLRFAIECVIALWLVLALLLYGYERDAAAQRHQRASLHDPLSDLPNLSALRRRCAISALPPLGFVLLDRSESILAGLGLRAQATLSRWIADLLRDIGETYDIGTGHLVVLLHGDPRGDAATAAWDAVLRRLHGGEFLWLERPVRVLPYLGVAGEVDGEGFEVRMARASDVAMEARDRGELRPLHAGSRDAREAFSTHGRSLQVSTNALARIRAGEIELYCQPLVALSGHAADSGAHGEILCRLQDEVGRLLLPEEFLRELQADRRMAELDLAVVRSLDRWLRRHDGARLPISRLSVNLAGQSLASLSFARDLLALVDDFSLVPGALCFEVTETAAITHAGDAIGLLNALRERGCCIAIDDFGIGYQSFERLKQIPANVIKIDGSFVRNLVRDPRDLATVRAIVAIARAYGAETVAEWVEDEPTLVLLRELGVDWAQGFHLARPRPIDEVLLAPAGATASGEAH</sequence>
<feature type="transmembrane region" description="Helical" evidence="1">
    <location>
        <begin position="82"/>
        <end position="103"/>
    </location>
</feature>
<keyword evidence="1" id="KW-0812">Transmembrane</keyword>
<keyword evidence="4" id="KW-1185">Reference proteome</keyword>
<name>A0A839F6V8_9GAMM</name>
<evidence type="ECO:0000256" key="1">
    <source>
        <dbReference type="SAM" id="Phobius"/>
    </source>
</evidence>
<evidence type="ECO:0000259" key="2">
    <source>
        <dbReference type="PROSITE" id="PS50883"/>
    </source>
</evidence>
<reference evidence="3 4" key="1">
    <citation type="submission" date="2020-07" db="EMBL/GenBank/DDBJ databases">
        <title>Genomic Encyclopedia of Type Strains, Phase IV (KMG-V): Genome sequencing to study the core and pangenomes of soil and plant-associated prokaryotes.</title>
        <authorList>
            <person name="Whitman W."/>
        </authorList>
    </citation>
    <scope>NUCLEOTIDE SEQUENCE [LARGE SCALE GENOMIC DNA]</scope>
    <source>
        <strain evidence="3 4">RH2WT43</strain>
    </source>
</reference>